<reference evidence="2 3" key="1">
    <citation type="journal article" date="2022" name="Nat. Ecol. Evol.">
        <title>A masculinizing supergene underlies an exaggerated male reproductive morph in a spider.</title>
        <authorList>
            <person name="Hendrickx F."/>
            <person name="De Corte Z."/>
            <person name="Sonet G."/>
            <person name="Van Belleghem S.M."/>
            <person name="Kostlbacher S."/>
            <person name="Vangestel C."/>
        </authorList>
    </citation>
    <scope>NUCLEOTIDE SEQUENCE [LARGE SCALE GENOMIC DNA]</scope>
    <source>
        <strain evidence="2">W744_W776</strain>
    </source>
</reference>
<protein>
    <submittedName>
        <fullName evidence="2">Uncharacterized protein</fullName>
    </submittedName>
</protein>
<accession>A0AAV6V791</accession>
<feature type="region of interest" description="Disordered" evidence="1">
    <location>
        <begin position="73"/>
        <end position="97"/>
    </location>
</feature>
<dbReference type="EMBL" id="JAFNEN010000158">
    <property type="protein sequence ID" value="KAG8191516.1"/>
    <property type="molecule type" value="Genomic_DNA"/>
</dbReference>
<gene>
    <name evidence="2" type="ORF">JTE90_019580</name>
</gene>
<keyword evidence="3" id="KW-1185">Reference proteome</keyword>
<comment type="caution">
    <text evidence="2">The sequence shown here is derived from an EMBL/GenBank/DDBJ whole genome shotgun (WGS) entry which is preliminary data.</text>
</comment>
<feature type="compositionally biased region" description="Polar residues" evidence="1">
    <location>
        <begin position="123"/>
        <end position="132"/>
    </location>
</feature>
<dbReference type="SUPFAM" id="SSF55418">
    <property type="entry name" value="eIF4e-like"/>
    <property type="match status" value="1"/>
</dbReference>
<evidence type="ECO:0000313" key="3">
    <source>
        <dbReference type="Proteomes" id="UP000827092"/>
    </source>
</evidence>
<dbReference type="Proteomes" id="UP000827092">
    <property type="component" value="Unassembled WGS sequence"/>
</dbReference>
<dbReference type="AlphaFoldDB" id="A0AAV6V791"/>
<evidence type="ECO:0000256" key="1">
    <source>
        <dbReference type="SAM" id="MobiDB-lite"/>
    </source>
</evidence>
<feature type="region of interest" description="Disordered" evidence="1">
    <location>
        <begin position="113"/>
        <end position="132"/>
    </location>
</feature>
<proteinExistence type="predicted"/>
<name>A0AAV6V791_9ARAC</name>
<evidence type="ECO:0000313" key="2">
    <source>
        <dbReference type="EMBL" id="KAG8191516.1"/>
    </source>
</evidence>
<dbReference type="Gene3D" id="3.30.760.10">
    <property type="entry name" value="RNA Cap, Translation Initiation Factor Eif4e"/>
    <property type="match status" value="1"/>
</dbReference>
<organism evidence="2 3">
    <name type="scientific">Oedothorax gibbosus</name>
    <dbReference type="NCBI Taxonomy" id="931172"/>
    <lineage>
        <taxon>Eukaryota</taxon>
        <taxon>Metazoa</taxon>
        <taxon>Ecdysozoa</taxon>
        <taxon>Arthropoda</taxon>
        <taxon>Chelicerata</taxon>
        <taxon>Arachnida</taxon>
        <taxon>Araneae</taxon>
        <taxon>Araneomorphae</taxon>
        <taxon>Entelegynae</taxon>
        <taxon>Araneoidea</taxon>
        <taxon>Linyphiidae</taxon>
        <taxon>Erigoninae</taxon>
        <taxon>Oedothorax</taxon>
    </lineage>
</organism>
<sequence>MADEGSNSQEVAFETPWPLSPNSTEAMLDFYEVFDSDIIFVTDSCEKKEIKSLSNQEANCKFSKELLPLSSTSQQIGEDSISKKAKMKRSTDTDLSTVPTKVRHVDPNENKTVQLTLGPIDNGSPSTSHKNMTANTEIKRTLPSEKTSSPWICANAPDLSIMMKNYRESKTNQNKWSVGKWLIYSNRVRMMPQKNITYHDYAWCCIQNLVENNPSSVTGVFSAKASTAWATEYEARANCSGVICCYVIDSSDKHLAKRAADAIRKAYDCGGDMYYKTDGDTSANKYCHLGSKNVSIYKHNVANKMFERDSKCSYGWKLVCLES</sequence>
<dbReference type="InterPro" id="IPR023398">
    <property type="entry name" value="TIF_eIF4e-like"/>
</dbReference>